<proteinExistence type="predicted"/>
<reference evidence="3 5" key="2">
    <citation type="journal article" date="2019" name="Plant Biotechnol. J.">
        <title>The red bayberry genome and genetic basis of sex determination.</title>
        <authorList>
            <person name="Jia H.M."/>
            <person name="Jia H.J."/>
            <person name="Cai Q.L."/>
            <person name="Wang Y."/>
            <person name="Zhao H.B."/>
            <person name="Yang W.F."/>
            <person name="Wang G.Y."/>
            <person name="Li Y.H."/>
            <person name="Zhan D.L."/>
            <person name="Shen Y.T."/>
            <person name="Niu Q.F."/>
            <person name="Chang L."/>
            <person name="Qiu J."/>
            <person name="Zhao L."/>
            <person name="Xie H.B."/>
            <person name="Fu W.Y."/>
            <person name="Jin J."/>
            <person name="Li X.W."/>
            <person name="Jiao Y."/>
            <person name="Zhou C.C."/>
            <person name="Tu T."/>
            <person name="Chai C.Y."/>
            <person name="Gao J.L."/>
            <person name="Fan L.J."/>
            <person name="van de Weg E."/>
            <person name="Wang J.Y."/>
            <person name="Gao Z.S."/>
        </authorList>
    </citation>
    <scope>NUCLEOTIDE SEQUENCE [LARGE SCALE GENOMIC DNA]</scope>
    <source>
        <tissue evidence="3">Leaves</tissue>
    </source>
</reference>
<dbReference type="InterPro" id="IPR036163">
    <property type="entry name" value="HMA_dom_sf"/>
</dbReference>
<keyword evidence="1" id="KW-0479">Metal-binding</keyword>
<gene>
    <name evidence="4" type="ORF">CJ030_MR2G017957</name>
    <name evidence="3" type="ORF">CJ030_MR8G018305</name>
</gene>
<dbReference type="Proteomes" id="UP000516437">
    <property type="component" value="Chromosome 8"/>
</dbReference>
<dbReference type="SUPFAM" id="SSF55008">
    <property type="entry name" value="HMA, heavy metal-associated domain"/>
    <property type="match status" value="1"/>
</dbReference>
<evidence type="ECO:0000256" key="1">
    <source>
        <dbReference type="ARBA" id="ARBA00022723"/>
    </source>
</evidence>
<comment type="caution">
    <text evidence="3">The sequence shown here is derived from an EMBL/GenBank/DDBJ whole genome shotgun (WGS) entry which is preliminary data.</text>
</comment>
<reference evidence="3" key="1">
    <citation type="submission" date="2018-07" db="EMBL/GenBank/DDBJ databases">
        <authorList>
            <person name="Gao Z.-S."/>
            <person name="Jia H.-M."/>
            <person name="Jia H.-J."/>
            <person name="Cai Q.-L."/>
            <person name="Wang Y."/>
            <person name="Zhao H.-B."/>
        </authorList>
    </citation>
    <scope>NUCLEOTIDE SEQUENCE</scope>
    <source>
        <tissue evidence="3">Leaves</tissue>
    </source>
</reference>
<dbReference type="Pfam" id="PF00403">
    <property type="entry name" value="HMA"/>
    <property type="match status" value="1"/>
</dbReference>
<evidence type="ECO:0000313" key="4">
    <source>
        <dbReference type="EMBL" id="KAB1222058.1"/>
    </source>
</evidence>
<dbReference type="CDD" id="cd00371">
    <property type="entry name" value="HMA"/>
    <property type="match status" value="1"/>
</dbReference>
<name>A0A6A1UTX5_9ROSI</name>
<accession>A0A6A1UTX5</accession>
<dbReference type="PANTHER" id="PTHR22814">
    <property type="entry name" value="COPPER TRANSPORT PROTEIN ATOX1-RELATED"/>
    <property type="match status" value="1"/>
</dbReference>
<dbReference type="PROSITE" id="PS50846">
    <property type="entry name" value="HMA_2"/>
    <property type="match status" value="1"/>
</dbReference>
<dbReference type="InterPro" id="IPR006121">
    <property type="entry name" value="HMA_dom"/>
</dbReference>
<dbReference type="OrthoDB" id="689350at2759"/>
<dbReference type="AlphaFoldDB" id="A0A6A1UTX5"/>
<evidence type="ECO:0000313" key="5">
    <source>
        <dbReference type="Proteomes" id="UP000516437"/>
    </source>
</evidence>
<dbReference type="GO" id="GO:0046872">
    <property type="term" value="F:metal ion binding"/>
    <property type="evidence" value="ECO:0007669"/>
    <property type="project" value="UniProtKB-KW"/>
</dbReference>
<sequence length="144" mass="16876">MIVHMDCTGCERKIKKALLKLDGVNEVDTDMAMQKVTVMGWVDQEKVLKRVRKTGRTAELWPYPHNPEYSFIRHYYHQHQRYLGQPVTYHAYHDQSTSSDYMDAYSAQLDLYSPYQPPPYSTTNDNWQATTMFNDDNPNACSIM</sequence>
<dbReference type="Proteomes" id="UP000516437">
    <property type="component" value="Chromosome 2"/>
</dbReference>
<keyword evidence="5" id="KW-1185">Reference proteome</keyword>
<evidence type="ECO:0000313" key="3">
    <source>
        <dbReference type="EMBL" id="KAB1202500.1"/>
    </source>
</evidence>
<dbReference type="PANTHER" id="PTHR22814:SF312">
    <property type="entry name" value="HEAVY METAL-ASSOCIATED ISOPRENYLATED PLANT PROTEIN 29"/>
    <property type="match status" value="1"/>
</dbReference>
<dbReference type="EMBL" id="RXIC02000020">
    <property type="protein sequence ID" value="KAB1222058.1"/>
    <property type="molecule type" value="Genomic_DNA"/>
</dbReference>
<evidence type="ECO:0000259" key="2">
    <source>
        <dbReference type="PROSITE" id="PS50846"/>
    </source>
</evidence>
<organism evidence="3 5">
    <name type="scientific">Morella rubra</name>
    <name type="common">Chinese bayberry</name>
    <dbReference type="NCBI Taxonomy" id="262757"/>
    <lineage>
        <taxon>Eukaryota</taxon>
        <taxon>Viridiplantae</taxon>
        <taxon>Streptophyta</taxon>
        <taxon>Embryophyta</taxon>
        <taxon>Tracheophyta</taxon>
        <taxon>Spermatophyta</taxon>
        <taxon>Magnoliopsida</taxon>
        <taxon>eudicotyledons</taxon>
        <taxon>Gunneridae</taxon>
        <taxon>Pentapetalae</taxon>
        <taxon>rosids</taxon>
        <taxon>fabids</taxon>
        <taxon>Fagales</taxon>
        <taxon>Myricaceae</taxon>
        <taxon>Morella</taxon>
    </lineage>
</organism>
<dbReference type="Gene3D" id="3.30.70.100">
    <property type="match status" value="1"/>
</dbReference>
<feature type="domain" description="HMA" evidence="2">
    <location>
        <begin position="1"/>
        <end position="59"/>
    </location>
</feature>
<reference evidence="3" key="3">
    <citation type="submission" date="2019-09" db="EMBL/GenBank/DDBJ databases">
        <authorList>
            <person name="Gao Z."/>
        </authorList>
    </citation>
    <scope>NUCLEOTIDE SEQUENCE</scope>
    <source>
        <tissue evidence="3">Leaves</tissue>
    </source>
</reference>
<dbReference type="EMBL" id="RXIC02000026">
    <property type="protein sequence ID" value="KAB1202500.1"/>
    <property type="molecule type" value="Genomic_DNA"/>
</dbReference>
<protein>
    <submittedName>
        <fullName evidence="3">Heavy metal-associated isoprenylated plant protein 26</fullName>
    </submittedName>
</protein>